<dbReference type="InterPro" id="IPR036097">
    <property type="entry name" value="HisK_dim/P_sf"/>
</dbReference>
<evidence type="ECO:0000256" key="1">
    <source>
        <dbReference type="ARBA" id="ARBA00000085"/>
    </source>
</evidence>
<dbReference type="InterPro" id="IPR003660">
    <property type="entry name" value="HAMP_dom"/>
</dbReference>
<evidence type="ECO:0000256" key="5">
    <source>
        <dbReference type="ARBA" id="ARBA00022553"/>
    </source>
</evidence>
<dbReference type="GO" id="GO:0016301">
    <property type="term" value="F:kinase activity"/>
    <property type="evidence" value="ECO:0007669"/>
    <property type="project" value="UniProtKB-KW"/>
</dbReference>
<evidence type="ECO:0000259" key="17">
    <source>
        <dbReference type="PROSITE" id="PS50885"/>
    </source>
</evidence>
<keyword evidence="13 15" id="KW-0472">Membrane</keyword>
<evidence type="ECO:0000256" key="9">
    <source>
        <dbReference type="ARBA" id="ARBA00022777"/>
    </source>
</evidence>
<dbReference type="PRINTS" id="PR00344">
    <property type="entry name" value="BCTRLSENSOR"/>
</dbReference>
<keyword evidence="8" id="KW-0547">Nucleotide-binding</keyword>
<dbReference type="Gene3D" id="3.30.565.10">
    <property type="entry name" value="Histidine kinase-like ATPase, C-terminal domain"/>
    <property type="match status" value="1"/>
</dbReference>
<dbReference type="PROSITE" id="PS50109">
    <property type="entry name" value="HIS_KIN"/>
    <property type="match status" value="1"/>
</dbReference>
<dbReference type="PANTHER" id="PTHR45528:SF1">
    <property type="entry name" value="SENSOR HISTIDINE KINASE CPXA"/>
    <property type="match status" value="1"/>
</dbReference>
<comment type="caution">
    <text evidence="18">The sequence shown here is derived from an EMBL/GenBank/DDBJ whole genome shotgun (WGS) entry which is preliminary data.</text>
</comment>
<reference evidence="19" key="1">
    <citation type="journal article" date="2019" name="Int. J. Syst. Evol. Microbiol.">
        <title>The Global Catalogue of Microorganisms (GCM) 10K type strain sequencing project: providing services to taxonomists for standard genome sequencing and annotation.</title>
        <authorList>
            <consortium name="The Broad Institute Genomics Platform"/>
            <consortium name="The Broad Institute Genome Sequencing Center for Infectious Disease"/>
            <person name="Wu L."/>
            <person name="Ma J."/>
        </authorList>
    </citation>
    <scope>NUCLEOTIDE SEQUENCE [LARGE SCALE GENOMIC DNA]</scope>
    <source>
        <strain evidence="19">CCUG 53915</strain>
    </source>
</reference>
<evidence type="ECO:0000256" key="8">
    <source>
        <dbReference type="ARBA" id="ARBA00022741"/>
    </source>
</evidence>
<dbReference type="InterPro" id="IPR004358">
    <property type="entry name" value="Sig_transdc_His_kin-like_C"/>
</dbReference>
<dbReference type="Gene3D" id="1.10.287.130">
    <property type="match status" value="1"/>
</dbReference>
<keyword evidence="7 15" id="KW-0812">Transmembrane</keyword>
<evidence type="ECO:0000256" key="15">
    <source>
        <dbReference type="SAM" id="Phobius"/>
    </source>
</evidence>
<dbReference type="Pfam" id="PF00672">
    <property type="entry name" value="HAMP"/>
    <property type="match status" value="1"/>
</dbReference>
<dbReference type="SMART" id="SM00387">
    <property type="entry name" value="HATPase_c"/>
    <property type="match status" value="1"/>
</dbReference>
<dbReference type="InterPro" id="IPR003661">
    <property type="entry name" value="HisK_dim/P_dom"/>
</dbReference>
<accession>A0ABW3TZI1</accession>
<keyword evidence="14" id="KW-0175">Coiled coil</keyword>
<feature type="domain" description="Histidine kinase" evidence="16">
    <location>
        <begin position="246"/>
        <end position="463"/>
    </location>
</feature>
<dbReference type="SUPFAM" id="SSF55874">
    <property type="entry name" value="ATPase domain of HSP90 chaperone/DNA topoisomerase II/histidine kinase"/>
    <property type="match status" value="1"/>
</dbReference>
<evidence type="ECO:0000256" key="12">
    <source>
        <dbReference type="ARBA" id="ARBA00023012"/>
    </source>
</evidence>
<keyword evidence="11 15" id="KW-1133">Transmembrane helix</keyword>
<evidence type="ECO:0000256" key="13">
    <source>
        <dbReference type="ARBA" id="ARBA00023136"/>
    </source>
</evidence>
<comment type="catalytic activity">
    <reaction evidence="1">
        <text>ATP + protein L-histidine = ADP + protein N-phospho-L-histidine.</text>
        <dbReference type="EC" id="2.7.13.3"/>
    </reaction>
</comment>
<dbReference type="Proteomes" id="UP001597231">
    <property type="component" value="Unassembled WGS sequence"/>
</dbReference>
<name>A0ABW3TZI1_9BACL</name>
<protein>
    <recommendedName>
        <fullName evidence="3">histidine kinase</fullName>
        <ecNumber evidence="3">2.7.13.3</ecNumber>
    </recommendedName>
</protein>
<comment type="subcellular location">
    <subcellularLocation>
        <location evidence="2">Cell membrane</location>
        <topology evidence="2">Multi-pass membrane protein</topology>
    </subcellularLocation>
</comment>
<dbReference type="Gene3D" id="6.10.340.10">
    <property type="match status" value="1"/>
</dbReference>
<dbReference type="SMART" id="SM00304">
    <property type="entry name" value="HAMP"/>
    <property type="match status" value="1"/>
</dbReference>
<dbReference type="InterPro" id="IPR005467">
    <property type="entry name" value="His_kinase_dom"/>
</dbReference>
<keyword evidence="9 18" id="KW-0418">Kinase</keyword>
<evidence type="ECO:0000313" key="18">
    <source>
        <dbReference type="EMBL" id="MFD1204792.1"/>
    </source>
</evidence>
<sequence length="472" mass="54357">MNMTLSKKILTLLISSIAFTILFSFFFIHFLYTKLYLDSIEQSIIYQGQRTASHYHYGELTDEIIEKIQWYNVVSEYEIIVVDRLDDLSSYFPYKINYENLVDEDDKSILETGSYVMKEGYVQELDREILGAIFPIKGENGLIGFIYIYVPLAAIQDVFRESIPLLVIVGTLFFFILFLAINRVWQSLFNPLRELQQLSAEVSKGNYSRRIETNRHDEIGQLTHAFNLMSLSLEEQEKRKKEFTSNIVHELRTPLTYIGGYTHVLKEKIYTSPEEAKEYLTTIEKETNRLNKLINDLVELNHLQEELYKIIPAPIAGAQLVKDTLELFAIHVKEKEITLQLDIDEDVILMGDLQRIQQVFYNTIDNAIKYSTTEGTVFISLKQNGKKIEYQVTNDGIAIDKKDIDRIGERFFRTDKARNRSTGGTGLGLSIVKEIVRLHGGKMTIESDSSSGTTVRIDFIGLLDEQKDGKTN</sequence>
<evidence type="ECO:0000256" key="7">
    <source>
        <dbReference type="ARBA" id="ARBA00022692"/>
    </source>
</evidence>
<dbReference type="SUPFAM" id="SSF47384">
    <property type="entry name" value="Homodimeric domain of signal transducing histidine kinase"/>
    <property type="match status" value="1"/>
</dbReference>
<feature type="transmembrane region" description="Helical" evidence="15">
    <location>
        <begin position="129"/>
        <end position="150"/>
    </location>
</feature>
<keyword evidence="12" id="KW-0902">Two-component regulatory system</keyword>
<proteinExistence type="predicted"/>
<dbReference type="InterPro" id="IPR036890">
    <property type="entry name" value="HATPase_C_sf"/>
</dbReference>
<organism evidence="18 19">
    <name type="scientific">Sporosarcina contaminans</name>
    <dbReference type="NCBI Taxonomy" id="633403"/>
    <lineage>
        <taxon>Bacteria</taxon>
        <taxon>Bacillati</taxon>
        <taxon>Bacillota</taxon>
        <taxon>Bacilli</taxon>
        <taxon>Bacillales</taxon>
        <taxon>Caryophanaceae</taxon>
        <taxon>Sporosarcina</taxon>
    </lineage>
</organism>
<gene>
    <name evidence="18" type="ORF">ACFQ38_06735</name>
</gene>
<evidence type="ECO:0000256" key="10">
    <source>
        <dbReference type="ARBA" id="ARBA00022840"/>
    </source>
</evidence>
<evidence type="ECO:0000256" key="4">
    <source>
        <dbReference type="ARBA" id="ARBA00022475"/>
    </source>
</evidence>
<dbReference type="Pfam" id="PF02518">
    <property type="entry name" value="HATPase_c"/>
    <property type="match status" value="1"/>
</dbReference>
<dbReference type="EC" id="2.7.13.3" evidence="3"/>
<keyword evidence="5" id="KW-0597">Phosphoprotein</keyword>
<dbReference type="RefSeq" id="WP_336822168.1">
    <property type="nucleotide sequence ID" value="NZ_JBHTLT010000032.1"/>
</dbReference>
<dbReference type="CDD" id="cd06225">
    <property type="entry name" value="HAMP"/>
    <property type="match status" value="1"/>
</dbReference>
<keyword evidence="19" id="KW-1185">Reference proteome</keyword>
<dbReference type="CDD" id="cd00075">
    <property type="entry name" value="HATPase"/>
    <property type="match status" value="1"/>
</dbReference>
<feature type="domain" description="HAMP" evidence="17">
    <location>
        <begin position="186"/>
        <end position="238"/>
    </location>
</feature>
<dbReference type="Pfam" id="PF00512">
    <property type="entry name" value="HisKA"/>
    <property type="match status" value="1"/>
</dbReference>
<feature type="coiled-coil region" evidence="14">
    <location>
        <begin position="276"/>
        <end position="303"/>
    </location>
</feature>
<keyword evidence="6" id="KW-0808">Transferase</keyword>
<dbReference type="EMBL" id="JBHTLT010000032">
    <property type="protein sequence ID" value="MFD1204792.1"/>
    <property type="molecule type" value="Genomic_DNA"/>
</dbReference>
<evidence type="ECO:0000259" key="16">
    <source>
        <dbReference type="PROSITE" id="PS50109"/>
    </source>
</evidence>
<evidence type="ECO:0000256" key="6">
    <source>
        <dbReference type="ARBA" id="ARBA00022679"/>
    </source>
</evidence>
<evidence type="ECO:0000256" key="11">
    <source>
        <dbReference type="ARBA" id="ARBA00022989"/>
    </source>
</evidence>
<evidence type="ECO:0000313" key="19">
    <source>
        <dbReference type="Proteomes" id="UP001597231"/>
    </source>
</evidence>
<keyword evidence="4" id="KW-1003">Cell membrane</keyword>
<dbReference type="InterPro" id="IPR003594">
    <property type="entry name" value="HATPase_dom"/>
</dbReference>
<evidence type="ECO:0000256" key="14">
    <source>
        <dbReference type="SAM" id="Coils"/>
    </source>
</evidence>
<dbReference type="SUPFAM" id="SSF158472">
    <property type="entry name" value="HAMP domain-like"/>
    <property type="match status" value="1"/>
</dbReference>
<feature type="transmembrane region" description="Helical" evidence="15">
    <location>
        <begin position="12"/>
        <end position="32"/>
    </location>
</feature>
<dbReference type="CDD" id="cd00082">
    <property type="entry name" value="HisKA"/>
    <property type="match status" value="1"/>
</dbReference>
<dbReference type="InterPro" id="IPR050398">
    <property type="entry name" value="HssS/ArlS-like"/>
</dbReference>
<keyword evidence="10" id="KW-0067">ATP-binding</keyword>
<dbReference type="SMART" id="SM00388">
    <property type="entry name" value="HisKA"/>
    <property type="match status" value="1"/>
</dbReference>
<evidence type="ECO:0000256" key="3">
    <source>
        <dbReference type="ARBA" id="ARBA00012438"/>
    </source>
</evidence>
<dbReference type="PANTHER" id="PTHR45528">
    <property type="entry name" value="SENSOR HISTIDINE KINASE CPXA"/>
    <property type="match status" value="1"/>
</dbReference>
<dbReference type="PROSITE" id="PS50885">
    <property type="entry name" value="HAMP"/>
    <property type="match status" value="1"/>
</dbReference>
<feature type="transmembrane region" description="Helical" evidence="15">
    <location>
        <begin position="162"/>
        <end position="185"/>
    </location>
</feature>
<evidence type="ECO:0000256" key="2">
    <source>
        <dbReference type="ARBA" id="ARBA00004651"/>
    </source>
</evidence>